<sequence>MLSLPSEVQLDVLKCCNFEQLFSLKQTNFYFYNLINKYEGGLAKMEFFDLSLINTKTIDSQQPSPFVIIKHEPVVSDFVLDKHLTEKWETAMAKPIPLFLHGLEDGSEDFAVQLEKTGDFGSREGSSLRVELNLTEINSIRLDWTVLTKVKTYGRWRGSCAKTIYVIDAVLHQ</sequence>
<proteinExistence type="predicted"/>
<dbReference type="WBParaSite" id="Minc3s00236g08263">
    <property type="protein sequence ID" value="Minc3s00236g08263"/>
    <property type="gene ID" value="Minc3s00236g08263"/>
</dbReference>
<evidence type="ECO:0000259" key="1">
    <source>
        <dbReference type="PROSITE" id="PS50181"/>
    </source>
</evidence>
<name>A0A914L2F0_MELIC</name>
<reference evidence="3" key="1">
    <citation type="submission" date="2022-11" db="UniProtKB">
        <authorList>
            <consortium name="WormBaseParasite"/>
        </authorList>
    </citation>
    <scope>IDENTIFICATION</scope>
</reference>
<dbReference type="Proteomes" id="UP000887563">
    <property type="component" value="Unplaced"/>
</dbReference>
<dbReference type="AlphaFoldDB" id="A0A914L2F0"/>
<organism evidence="2 3">
    <name type="scientific">Meloidogyne incognita</name>
    <name type="common">Southern root-knot nematode worm</name>
    <name type="synonym">Oxyuris incognita</name>
    <dbReference type="NCBI Taxonomy" id="6306"/>
    <lineage>
        <taxon>Eukaryota</taxon>
        <taxon>Metazoa</taxon>
        <taxon>Ecdysozoa</taxon>
        <taxon>Nematoda</taxon>
        <taxon>Chromadorea</taxon>
        <taxon>Rhabditida</taxon>
        <taxon>Tylenchina</taxon>
        <taxon>Tylenchomorpha</taxon>
        <taxon>Tylenchoidea</taxon>
        <taxon>Meloidogynidae</taxon>
        <taxon>Meloidogyninae</taxon>
        <taxon>Meloidogyne</taxon>
        <taxon>Meloidogyne incognita group</taxon>
    </lineage>
</organism>
<evidence type="ECO:0000313" key="2">
    <source>
        <dbReference type="Proteomes" id="UP000887563"/>
    </source>
</evidence>
<accession>A0A914L2F0</accession>
<dbReference type="InterPro" id="IPR001810">
    <property type="entry name" value="F-box_dom"/>
</dbReference>
<feature type="domain" description="F-box" evidence="1">
    <location>
        <begin position="1"/>
        <end position="45"/>
    </location>
</feature>
<protein>
    <submittedName>
        <fullName evidence="3">F-box domain-containing protein</fullName>
    </submittedName>
</protein>
<dbReference type="PROSITE" id="PS50181">
    <property type="entry name" value="FBOX"/>
    <property type="match status" value="1"/>
</dbReference>
<dbReference type="Pfam" id="PF00646">
    <property type="entry name" value="F-box"/>
    <property type="match status" value="1"/>
</dbReference>
<keyword evidence="2" id="KW-1185">Reference proteome</keyword>
<evidence type="ECO:0000313" key="3">
    <source>
        <dbReference type="WBParaSite" id="Minc3s00236g08263"/>
    </source>
</evidence>